<dbReference type="NCBIfam" id="TIGR00732">
    <property type="entry name" value="dprA"/>
    <property type="match status" value="1"/>
</dbReference>
<dbReference type="InterPro" id="IPR057666">
    <property type="entry name" value="DrpA_SLOG"/>
</dbReference>
<name>A0A4Q2UA06_9HYPH</name>
<dbReference type="SUPFAM" id="SSF102405">
    <property type="entry name" value="MCP/YpsA-like"/>
    <property type="match status" value="1"/>
</dbReference>
<dbReference type="PANTHER" id="PTHR43022">
    <property type="entry name" value="PROTEIN SMF"/>
    <property type="match status" value="1"/>
</dbReference>
<dbReference type="OrthoDB" id="9785707at2"/>
<feature type="domain" description="Smf/DprA SLOG" evidence="3">
    <location>
        <begin position="79"/>
        <end position="285"/>
    </location>
</feature>
<feature type="domain" description="DprA winged helix" evidence="4">
    <location>
        <begin position="336"/>
        <end position="396"/>
    </location>
</feature>
<evidence type="ECO:0000259" key="3">
    <source>
        <dbReference type="Pfam" id="PF02481"/>
    </source>
</evidence>
<reference evidence="5 6" key="1">
    <citation type="submission" date="2018-12" db="EMBL/GenBank/DDBJ databases">
        <authorList>
            <person name="Grouzdev D.S."/>
            <person name="Krutkina M.S."/>
        </authorList>
    </citation>
    <scope>NUCLEOTIDE SEQUENCE [LARGE SCALE GENOMIC DNA]</scope>
    <source>
        <strain evidence="5 6">RmlP026</strain>
    </source>
</reference>
<protein>
    <submittedName>
        <fullName evidence="5">DNA-protecting protein DprA</fullName>
    </submittedName>
</protein>
<organism evidence="5 6">
    <name type="scientific">Lichenibacterium minor</name>
    <dbReference type="NCBI Taxonomy" id="2316528"/>
    <lineage>
        <taxon>Bacteria</taxon>
        <taxon>Pseudomonadati</taxon>
        <taxon>Pseudomonadota</taxon>
        <taxon>Alphaproteobacteria</taxon>
        <taxon>Hyphomicrobiales</taxon>
        <taxon>Lichenihabitantaceae</taxon>
        <taxon>Lichenibacterium</taxon>
    </lineage>
</organism>
<dbReference type="InterPro" id="IPR036388">
    <property type="entry name" value="WH-like_DNA-bd_sf"/>
</dbReference>
<dbReference type="Pfam" id="PF21102">
    <property type="entry name" value="DprA_N"/>
    <property type="match status" value="1"/>
</dbReference>
<dbReference type="Pfam" id="PF02481">
    <property type="entry name" value="DNA_processg_A"/>
    <property type="match status" value="1"/>
</dbReference>
<comment type="caution">
    <text evidence="5">The sequence shown here is derived from an EMBL/GenBank/DDBJ whole genome shotgun (WGS) entry which is preliminary data.</text>
</comment>
<sequence>MGGRTLADAEKLDWLRLIRSENVGPRTFFKLLDRYRSAGAALAALPDLARKATSRAITICSVADAEAEWNRARKLNIRFVASCEAAYPEALRAIDAPPPLLAVAGRIDVLSRPIVGIVGSRNASAAGLVFTERLTRGLAEAGYVIASGLARGIDVKAHMASLDTGTVAVLAGGHDHIYPSEHEGLARRICERGALISEMPLGWEPRAREFPRRNRIVSGLGLGVVVVEASRRSGSLITARFANEQGRDVFAVPGSPLDARAEGTNDLIRQGATLCTCAEDVVAALAARRGGDQPDALGEAPRLAPEPEPLWDELDLFGDGPVADRASPPRPSRFAEEAPAPPAQADGPSGVIAGLLGPAPISVDELIRASGLPSRLVQVALVELEVAGVAVRHDGNRVSRRAA</sequence>
<evidence type="ECO:0000313" key="6">
    <source>
        <dbReference type="Proteomes" id="UP000290759"/>
    </source>
</evidence>
<keyword evidence="6" id="KW-1185">Reference proteome</keyword>
<evidence type="ECO:0000256" key="1">
    <source>
        <dbReference type="ARBA" id="ARBA00006525"/>
    </source>
</evidence>
<dbReference type="AlphaFoldDB" id="A0A4Q2UA06"/>
<evidence type="ECO:0000313" key="5">
    <source>
        <dbReference type="EMBL" id="RYC31866.1"/>
    </source>
</evidence>
<dbReference type="GO" id="GO:0009294">
    <property type="term" value="P:DNA-mediated transformation"/>
    <property type="evidence" value="ECO:0007669"/>
    <property type="project" value="InterPro"/>
</dbReference>
<dbReference type="Pfam" id="PF17782">
    <property type="entry name" value="WHD_DprA"/>
    <property type="match status" value="1"/>
</dbReference>
<reference evidence="5 6" key="2">
    <citation type="submission" date="2019-02" db="EMBL/GenBank/DDBJ databases">
        <title>'Lichenibacterium ramalinii' gen. nov. sp. nov., 'Lichenibacterium minor' gen. nov. sp. nov.</title>
        <authorList>
            <person name="Pankratov T."/>
        </authorList>
    </citation>
    <scope>NUCLEOTIDE SEQUENCE [LARGE SCALE GENOMIC DNA]</scope>
    <source>
        <strain evidence="5 6">RmlP026</strain>
    </source>
</reference>
<dbReference type="EMBL" id="QYBB01000011">
    <property type="protein sequence ID" value="RYC31866.1"/>
    <property type="molecule type" value="Genomic_DNA"/>
</dbReference>
<dbReference type="Proteomes" id="UP000290759">
    <property type="component" value="Unassembled WGS sequence"/>
</dbReference>
<accession>A0A4Q2UA06</accession>
<gene>
    <name evidence="5" type="primary">dprA</name>
    <name evidence="5" type="ORF">D3273_11690</name>
</gene>
<comment type="similarity">
    <text evidence="1">Belongs to the DprA/Smf family.</text>
</comment>
<dbReference type="Gene3D" id="3.40.50.450">
    <property type="match status" value="1"/>
</dbReference>
<dbReference type="PANTHER" id="PTHR43022:SF1">
    <property type="entry name" value="PROTEIN SMF"/>
    <property type="match status" value="1"/>
</dbReference>
<proteinExistence type="inferred from homology"/>
<evidence type="ECO:0000259" key="4">
    <source>
        <dbReference type="Pfam" id="PF17782"/>
    </source>
</evidence>
<dbReference type="Gene3D" id="1.10.10.10">
    <property type="entry name" value="Winged helix-like DNA-binding domain superfamily/Winged helix DNA-binding domain"/>
    <property type="match status" value="1"/>
</dbReference>
<dbReference type="InterPro" id="IPR003488">
    <property type="entry name" value="DprA"/>
</dbReference>
<feature type="region of interest" description="Disordered" evidence="2">
    <location>
        <begin position="315"/>
        <end position="349"/>
    </location>
</feature>
<dbReference type="InterPro" id="IPR041614">
    <property type="entry name" value="DprA_WH"/>
</dbReference>
<evidence type="ECO:0000256" key="2">
    <source>
        <dbReference type="SAM" id="MobiDB-lite"/>
    </source>
</evidence>